<evidence type="ECO:0008006" key="3">
    <source>
        <dbReference type="Google" id="ProtNLM"/>
    </source>
</evidence>
<protein>
    <recommendedName>
        <fullName evidence="3">WG repeat-containing protein</fullName>
    </recommendedName>
</protein>
<accession>A0A2H0V5X7</accession>
<proteinExistence type="predicted"/>
<sequence>MSDKKAQPNIHDMLTMAKGFKFEDPDKQRQYQLMLDRVNKQITNRSFEDLDEDVNFLGALLELIDLINQEHEQNRDSWWTEEFQINFSEFEPKSVTPYCHGKYYHVKNGDGMFIVDYKGERISSNFDRIYDMIEVNGRVYFYAEKGPDRGVFSRGDKPVFSDKNNYTDLTIISPLSYFNNDFYITVRLINGSRRLINITTGAFAGKNYKNIWRLSEKPGYLVAHDQDDQAELIDLHETDPIDNGKQLSDFDYRFRYNEIRENSVIIFLATMAPTAREKIVSLDNPKLVKAEIGEVLGFSGQVFLKLVDDTHTRIFDLNGELIFESDEYSVKGIGPGIGDEYLFVVTTLTTEQKVFIVDQRGSILSDISNYRSYPDYFCQTNDGFILAKKDKYQDEHRNLILDMSEKKLVGRQLSNGQLFVIYYDPKHKIAEGHIVTK</sequence>
<dbReference type="EMBL" id="PFAP01000004">
    <property type="protein sequence ID" value="PIR94483.1"/>
    <property type="molecule type" value="Genomic_DNA"/>
</dbReference>
<dbReference type="AlphaFoldDB" id="A0A2H0V5X7"/>
<evidence type="ECO:0000313" key="2">
    <source>
        <dbReference type="Proteomes" id="UP000229901"/>
    </source>
</evidence>
<comment type="caution">
    <text evidence="1">The sequence shown here is derived from an EMBL/GenBank/DDBJ whole genome shotgun (WGS) entry which is preliminary data.</text>
</comment>
<evidence type="ECO:0000313" key="1">
    <source>
        <dbReference type="EMBL" id="PIR94483.1"/>
    </source>
</evidence>
<dbReference type="Proteomes" id="UP000229901">
    <property type="component" value="Unassembled WGS sequence"/>
</dbReference>
<gene>
    <name evidence="1" type="ORF">COT97_00870</name>
</gene>
<reference evidence="2" key="1">
    <citation type="submission" date="2017-09" db="EMBL/GenBank/DDBJ databases">
        <title>Depth-based differentiation of microbial function through sediment-hosted aquifers and enrichment of novel symbionts in the deep terrestrial subsurface.</title>
        <authorList>
            <person name="Probst A.J."/>
            <person name="Ladd B."/>
            <person name="Jarett J.K."/>
            <person name="Geller-Mcgrath D.E."/>
            <person name="Sieber C.M.K."/>
            <person name="Emerson J.B."/>
            <person name="Anantharaman K."/>
            <person name="Thomas B.C."/>
            <person name="Malmstrom R."/>
            <person name="Stieglmeier M."/>
            <person name="Klingl A."/>
            <person name="Woyke T."/>
            <person name="Ryan C.M."/>
            <person name="Banfield J.F."/>
        </authorList>
    </citation>
    <scope>NUCLEOTIDE SEQUENCE [LARGE SCALE GENOMIC DNA]</scope>
</reference>
<name>A0A2H0V5X7_9BACT</name>
<organism evidence="1 2">
    <name type="scientific">Candidatus Falkowbacteria bacterium CG10_big_fil_rev_8_21_14_0_10_39_11</name>
    <dbReference type="NCBI Taxonomy" id="1974565"/>
    <lineage>
        <taxon>Bacteria</taxon>
        <taxon>Candidatus Falkowiibacteriota</taxon>
    </lineage>
</organism>